<evidence type="ECO:0000313" key="3">
    <source>
        <dbReference type="Proteomes" id="UP000297951"/>
    </source>
</evidence>
<name>A0A4Y9F5D3_9MICC</name>
<comment type="caution">
    <text evidence="2">The sequence shown here is derived from an EMBL/GenBank/DDBJ whole genome shotgun (WGS) entry which is preliminary data.</text>
</comment>
<dbReference type="PROSITE" id="PS51257">
    <property type="entry name" value="PROKAR_LIPOPROTEIN"/>
    <property type="match status" value="1"/>
</dbReference>
<dbReference type="Proteomes" id="UP000297951">
    <property type="component" value="Unassembled WGS sequence"/>
</dbReference>
<keyword evidence="1" id="KW-1133">Transmembrane helix</keyword>
<organism evidence="2 3">
    <name type="scientific">Rothia nasimurium</name>
    <dbReference type="NCBI Taxonomy" id="85336"/>
    <lineage>
        <taxon>Bacteria</taxon>
        <taxon>Bacillati</taxon>
        <taxon>Actinomycetota</taxon>
        <taxon>Actinomycetes</taxon>
        <taxon>Micrococcales</taxon>
        <taxon>Micrococcaceae</taxon>
        <taxon>Rothia</taxon>
    </lineage>
</organism>
<dbReference type="STRING" id="85336.A7979_00675"/>
<dbReference type="AlphaFoldDB" id="A0A4Y9F5D3"/>
<dbReference type="EMBL" id="SPQC01000016">
    <property type="protein sequence ID" value="TFU22546.1"/>
    <property type="molecule type" value="Genomic_DNA"/>
</dbReference>
<gene>
    <name evidence="2" type="ORF">E4U03_05790</name>
</gene>
<dbReference type="RefSeq" id="WP_167752323.1">
    <property type="nucleotide sequence ID" value="NZ_JADGLK010000016.1"/>
</dbReference>
<proteinExistence type="predicted"/>
<keyword evidence="1" id="KW-0812">Transmembrane</keyword>
<reference evidence="2 3" key="1">
    <citation type="submission" date="2019-03" db="EMBL/GenBank/DDBJ databases">
        <title>Diversity of the mouse oral microbiome.</title>
        <authorList>
            <person name="Joseph S."/>
            <person name="Aduse-Opoku J."/>
            <person name="Curtis M."/>
            <person name="Wade W."/>
            <person name="Hashim A."/>
        </authorList>
    </citation>
    <scope>NUCLEOTIDE SEQUENCE [LARGE SCALE GENOMIC DNA]</scope>
    <source>
        <strain evidence="3">irhom_31</strain>
    </source>
</reference>
<evidence type="ECO:0000256" key="1">
    <source>
        <dbReference type="SAM" id="Phobius"/>
    </source>
</evidence>
<evidence type="ECO:0000313" key="2">
    <source>
        <dbReference type="EMBL" id="TFU22546.1"/>
    </source>
</evidence>
<sequence>MRIPKKLGMSFLIGVGCIAAGIFTFINYYRRRYALILTPVGFYNHSTVLDHGNHLILWSVIGDITADQQGKEIRAVIADTHAYNWTLTGIRAFTRVTHEGAANSTIVISTMAMKLPEGMSIEDLAAVMRDYRDKALTN</sequence>
<feature type="transmembrane region" description="Helical" evidence="1">
    <location>
        <begin position="7"/>
        <end position="29"/>
    </location>
</feature>
<protein>
    <submittedName>
        <fullName evidence="2">Uncharacterized protein</fullName>
    </submittedName>
</protein>
<keyword evidence="1" id="KW-0472">Membrane</keyword>
<accession>A0A4Y9F5D3</accession>